<evidence type="ECO:0000256" key="3">
    <source>
        <dbReference type="ARBA" id="ARBA00022723"/>
    </source>
</evidence>
<evidence type="ECO:0000313" key="10">
    <source>
        <dbReference type="EMBL" id="RDW22691.1"/>
    </source>
</evidence>
<evidence type="ECO:0000256" key="7">
    <source>
        <dbReference type="SAM" id="MobiDB-lite"/>
    </source>
</evidence>
<gene>
    <name evidence="10" type="ORF">B0I71DRAFT_137178</name>
    <name evidence="9" type="ORF">YALI1_A22454g</name>
</gene>
<accession>A0A1H6PWT4</accession>
<dbReference type="OrthoDB" id="10257314at2759"/>
<dbReference type="VEuPathDB" id="FungiDB:YALI0_A21439g"/>
<keyword evidence="5" id="KW-0560">Oxidoreductase</keyword>
<dbReference type="InterPro" id="IPR051323">
    <property type="entry name" value="AtsK-like"/>
</dbReference>
<protein>
    <recommendedName>
        <fullName evidence="8">TauD/TfdA-like domain-containing protein</fullName>
    </recommendedName>
</protein>
<dbReference type="KEGG" id="yli:2906426"/>
<dbReference type="PANTHER" id="PTHR30468:SF10">
    <property type="entry name" value="TAUD_TFDA-LIKE DOMAIN-CONTAINING PROTEIN"/>
    <property type="match status" value="1"/>
</dbReference>
<dbReference type="EMBL" id="KZ859172">
    <property type="protein sequence ID" value="RDW22691.1"/>
    <property type="molecule type" value="Genomic_DNA"/>
</dbReference>
<dbReference type="RefSeq" id="XP_500332.2">
    <property type="nucleotide sequence ID" value="XM_500332.2"/>
</dbReference>
<evidence type="ECO:0000313" key="12">
    <source>
        <dbReference type="Proteomes" id="UP000256601"/>
    </source>
</evidence>
<dbReference type="InterPro" id="IPR003819">
    <property type="entry name" value="TauD/TfdA-like"/>
</dbReference>
<evidence type="ECO:0000256" key="1">
    <source>
        <dbReference type="ARBA" id="ARBA00001954"/>
    </source>
</evidence>
<dbReference type="AlphaFoldDB" id="A0A1H6PWT4"/>
<reference evidence="9 11" key="1">
    <citation type="journal article" date="2016" name="PLoS ONE">
        <title>Sequence Assembly of Yarrowia lipolytica Strain W29/CLIB89 Shows Transposable Element Diversity.</title>
        <authorList>
            <person name="Magnan C."/>
            <person name="Yu J."/>
            <person name="Chang I."/>
            <person name="Jahn E."/>
            <person name="Kanomata Y."/>
            <person name="Wu J."/>
            <person name="Zeller M."/>
            <person name="Oakes M."/>
            <person name="Baldi P."/>
            <person name="Sandmeyer S."/>
        </authorList>
    </citation>
    <scope>NUCLEOTIDE SEQUENCE [LARGE SCALE GENOMIC DNA]</scope>
    <source>
        <strain evidence="9">CLIB89</strain>
        <strain evidence="11">CLIB89(W29)</strain>
    </source>
</reference>
<evidence type="ECO:0000256" key="6">
    <source>
        <dbReference type="ARBA" id="ARBA00023004"/>
    </source>
</evidence>
<dbReference type="GO" id="GO:0005737">
    <property type="term" value="C:cytoplasm"/>
    <property type="evidence" value="ECO:0007669"/>
    <property type="project" value="TreeGrafter"/>
</dbReference>
<dbReference type="VEuPathDB" id="FungiDB:YALI1_A22454g"/>
<dbReference type="GeneID" id="2906426"/>
<dbReference type="InterPro" id="IPR042098">
    <property type="entry name" value="TauD-like_sf"/>
</dbReference>
<dbReference type="OMA" id="YTILQMH"/>
<evidence type="ECO:0000259" key="8">
    <source>
        <dbReference type="Pfam" id="PF02668"/>
    </source>
</evidence>
<sequence length="372" mass="41316">MAPTIETSTQATSLPSSKTGYGANLKKQPLKYSGSLDKYDHFEVTPNIGEEFSSVQLSSLLESDDFETLVRDLAILVAERGVVFFRNQDINDEQQKKLGELLGHLTGKPKESGLHVHPTEAPSSETGQEVLILQPDQGVLNQKFLQTSTRAAKNWHTDITFEKVPSDYAILKIIKKPSSGGGDTLWASGYAAYEKLSPTYQKILESLTAHHSGQHFHAVAKQSGHGIVTTPRGHPLNSGDDLYADHPIIRTNPVTGWKSLYVNPIFTESINGLGWDESRSILDFLNQNLKENHDIHVRFRWNDNDVAIWDNRSTYHTATYDYSTTDRLGHRVLSCGEVPYLDENSISRTEALKADLEAADATASKLSQLNVN</sequence>
<dbReference type="Proteomes" id="UP000256601">
    <property type="component" value="Unassembled WGS sequence"/>
</dbReference>
<dbReference type="GO" id="GO:0046872">
    <property type="term" value="F:metal ion binding"/>
    <property type="evidence" value="ECO:0007669"/>
    <property type="project" value="UniProtKB-KW"/>
</dbReference>
<evidence type="ECO:0000256" key="4">
    <source>
        <dbReference type="ARBA" id="ARBA00022964"/>
    </source>
</evidence>
<name>A0A1H6PWT4_YARLL</name>
<feature type="compositionally biased region" description="Polar residues" evidence="7">
    <location>
        <begin position="1"/>
        <end position="19"/>
    </location>
</feature>
<comment type="similarity">
    <text evidence="2">Belongs to the TfdA dioxygenase family.</text>
</comment>
<dbReference type="Proteomes" id="UP000182444">
    <property type="component" value="Chromosome 1A"/>
</dbReference>
<organism evidence="9 11">
    <name type="scientific">Yarrowia lipolytica</name>
    <name type="common">Candida lipolytica</name>
    <dbReference type="NCBI Taxonomy" id="4952"/>
    <lineage>
        <taxon>Eukaryota</taxon>
        <taxon>Fungi</taxon>
        <taxon>Dikarya</taxon>
        <taxon>Ascomycota</taxon>
        <taxon>Saccharomycotina</taxon>
        <taxon>Dipodascomycetes</taxon>
        <taxon>Dipodascales</taxon>
        <taxon>Dipodascales incertae sedis</taxon>
        <taxon>Yarrowia</taxon>
    </lineage>
</organism>
<dbReference type="FunFam" id="3.60.130.10:FF:000005">
    <property type="entry name" value="TfdA family taurine dioxygenase"/>
    <property type="match status" value="1"/>
</dbReference>
<dbReference type="PANTHER" id="PTHR30468">
    <property type="entry name" value="ALPHA-KETOGLUTARATE-DEPENDENT SULFONATE DIOXYGENASE"/>
    <property type="match status" value="1"/>
</dbReference>
<keyword evidence="6" id="KW-0408">Iron</keyword>
<evidence type="ECO:0000313" key="9">
    <source>
        <dbReference type="EMBL" id="AOW00974.1"/>
    </source>
</evidence>
<comment type="cofactor">
    <cofactor evidence="1">
        <name>Fe(2+)</name>
        <dbReference type="ChEBI" id="CHEBI:29033"/>
    </cofactor>
</comment>
<feature type="domain" description="TauD/TfdA-like" evidence="8">
    <location>
        <begin position="43"/>
        <end position="332"/>
    </location>
</feature>
<evidence type="ECO:0000256" key="2">
    <source>
        <dbReference type="ARBA" id="ARBA00005896"/>
    </source>
</evidence>
<dbReference type="eggNOG" id="ENOG502QS4K">
    <property type="taxonomic scope" value="Eukaryota"/>
</dbReference>
<keyword evidence="4" id="KW-0223">Dioxygenase</keyword>
<feature type="region of interest" description="Disordered" evidence="7">
    <location>
        <begin position="1"/>
        <end position="20"/>
    </location>
</feature>
<evidence type="ECO:0000313" key="11">
    <source>
        <dbReference type="Proteomes" id="UP000182444"/>
    </source>
</evidence>
<evidence type="ECO:0000256" key="5">
    <source>
        <dbReference type="ARBA" id="ARBA00023002"/>
    </source>
</evidence>
<dbReference type="EMBL" id="CP017553">
    <property type="protein sequence ID" value="AOW00974.1"/>
    <property type="molecule type" value="Genomic_DNA"/>
</dbReference>
<reference evidence="10 12" key="2">
    <citation type="submission" date="2018-07" db="EMBL/GenBank/DDBJ databases">
        <title>Draft Genome Assemblies for Five Robust Yarrowia lipolytica Strains Exhibiting High Lipid Production and Pentose Sugar Utilization and Sugar Alcohol Secretion from Undetoxified Lignocellulosic Biomass Hydrolysates.</title>
        <authorList>
            <consortium name="DOE Joint Genome Institute"/>
            <person name="Walker C."/>
            <person name="Ryu S."/>
            <person name="Na H."/>
            <person name="Zane M."/>
            <person name="LaButti K."/>
            <person name="Lipzen A."/>
            <person name="Haridas S."/>
            <person name="Barry K."/>
            <person name="Grigoriev I.V."/>
            <person name="Quarterman J."/>
            <person name="Slininger P."/>
            <person name="Dien B."/>
            <person name="Trinh C.T."/>
        </authorList>
    </citation>
    <scope>NUCLEOTIDE SEQUENCE [LARGE SCALE GENOMIC DNA]</scope>
    <source>
        <strain evidence="10 12">YB392</strain>
    </source>
</reference>
<dbReference type="SMR" id="A0A1H6PWT4"/>
<dbReference type="Gene3D" id="3.60.130.10">
    <property type="entry name" value="Clavaminate synthase-like"/>
    <property type="match status" value="1"/>
</dbReference>
<dbReference type="Pfam" id="PF02668">
    <property type="entry name" value="TauD"/>
    <property type="match status" value="1"/>
</dbReference>
<keyword evidence="3" id="KW-0479">Metal-binding</keyword>
<dbReference type="SUPFAM" id="SSF51197">
    <property type="entry name" value="Clavaminate synthase-like"/>
    <property type="match status" value="1"/>
</dbReference>
<proteinExistence type="inferred from homology"/>
<dbReference type="GO" id="GO:0016706">
    <property type="term" value="F:2-oxoglutarate-dependent dioxygenase activity"/>
    <property type="evidence" value="ECO:0007669"/>
    <property type="project" value="TreeGrafter"/>
</dbReference>